<dbReference type="Proteomes" id="UP000254487">
    <property type="component" value="Unassembled WGS sequence"/>
</dbReference>
<dbReference type="PANTHER" id="PTHR30069">
    <property type="entry name" value="TONB-DEPENDENT OUTER MEMBRANE RECEPTOR"/>
    <property type="match status" value="1"/>
</dbReference>
<evidence type="ECO:0000313" key="10">
    <source>
        <dbReference type="EMBL" id="STV29672.1"/>
    </source>
</evidence>
<dbReference type="InterPro" id="IPR000531">
    <property type="entry name" value="Beta-barrel_TonB"/>
</dbReference>
<dbReference type="InterPro" id="IPR039426">
    <property type="entry name" value="TonB-dep_rcpt-like"/>
</dbReference>
<accession>A0A378B533</accession>
<feature type="domain" description="TonB-dependent receptor-like beta-barrel" evidence="9">
    <location>
        <begin position="29"/>
        <end position="239"/>
    </location>
</feature>
<keyword evidence="3 8" id="KW-1134">Transmembrane beta strand</keyword>
<dbReference type="PANTHER" id="PTHR30069:SF51">
    <property type="entry name" value="FERRIENTEROBACTIN RECEPTOR"/>
    <property type="match status" value="1"/>
</dbReference>
<evidence type="ECO:0000256" key="5">
    <source>
        <dbReference type="ARBA" id="ARBA00023077"/>
    </source>
</evidence>
<comment type="similarity">
    <text evidence="8">Belongs to the TonB-dependent receptor family.</text>
</comment>
<dbReference type="GO" id="GO:0042931">
    <property type="term" value="F:enterobactin transmembrane transporter activity"/>
    <property type="evidence" value="ECO:0007669"/>
    <property type="project" value="TreeGrafter"/>
</dbReference>
<proteinExistence type="inferred from homology"/>
<keyword evidence="10" id="KW-0675">Receptor</keyword>
<dbReference type="Gene3D" id="2.40.170.20">
    <property type="entry name" value="TonB-dependent receptor, beta-barrel domain"/>
    <property type="match status" value="1"/>
</dbReference>
<gene>
    <name evidence="10" type="primary">fepA_6</name>
    <name evidence="10" type="ORF">NCTC10313_06718</name>
</gene>
<dbReference type="GO" id="GO:0044718">
    <property type="term" value="P:siderophore transmembrane transport"/>
    <property type="evidence" value="ECO:0007669"/>
    <property type="project" value="TreeGrafter"/>
</dbReference>
<name>A0A378B533_KLEPO</name>
<dbReference type="Pfam" id="PF00593">
    <property type="entry name" value="TonB_dep_Rec_b-barrel"/>
    <property type="match status" value="1"/>
</dbReference>
<comment type="subcellular location">
    <subcellularLocation>
        <location evidence="1 8">Cell outer membrane</location>
        <topology evidence="1 8">Multi-pass membrane protein</topology>
    </subcellularLocation>
</comment>
<evidence type="ECO:0000259" key="9">
    <source>
        <dbReference type="Pfam" id="PF00593"/>
    </source>
</evidence>
<dbReference type="EMBL" id="UGLW01000003">
    <property type="protein sequence ID" value="STV29672.1"/>
    <property type="molecule type" value="Genomic_DNA"/>
</dbReference>
<evidence type="ECO:0000256" key="4">
    <source>
        <dbReference type="ARBA" id="ARBA00022692"/>
    </source>
</evidence>
<evidence type="ECO:0000256" key="8">
    <source>
        <dbReference type="PROSITE-ProRule" id="PRU01360"/>
    </source>
</evidence>
<dbReference type="GO" id="GO:0009279">
    <property type="term" value="C:cell outer membrane"/>
    <property type="evidence" value="ECO:0007669"/>
    <property type="project" value="UniProtKB-SubCell"/>
</dbReference>
<keyword evidence="5" id="KW-0798">TonB box</keyword>
<keyword evidence="4 8" id="KW-0812">Transmembrane</keyword>
<keyword evidence="2 8" id="KW-0813">Transport</keyword>
<evidence type="ECO:0000256" key="1">
    <source>
        <dbReference type="ARBA" id="ARBA00004571"/>
    </source>
</evidence>
<evidence type="ECO:0000256" key="6">
    <source>
        <dbReference type="ARBA" id="ARBA00023136"/>
    </source>
</evidence>
<keyword evidence="6 8" id="KW-0472">Membrane</keyword>
<evidence type="ECO:0000256" key="3">
    <source>
        <dbReference type="ARBA" id="ARBA00022452"/>
    </source>
</evidence>
<organism evidence="10 11">
    <name type="scientific">Klebsiella pneumoniae subsp. ozaenae</name>
    <dbReference type="NCBI Taxonomy" id="574"/>
    <lineage>
        <taxon>Bacteria</taxon>
        <taxon>Pseudomonadati</taxon>
        <taxon>Pseudomonadota</taxon>
        <taxon>Gammaproteobacteria</taxon>
        <taxon>Enterobacterales</taxon>
        <taxon>Enterobacteriaceae</taxon>
        <taxon>Klebsiella/Raoultella group</taxon>
        <taxon>Klebsiella</taxon>
        <taxon>Klebsiella pneumoniae complex</taxon>
    </lineage>
</organism>
<dbReference type="PROSITE" id="PS52016">
    <property type="entry name" value="TONB_DEPENDENT_REC_3"/>
    <property type="match status" value="1"/>
</dbReference>
<dbReference type="GO" id="GO:0042912">
    <property type="term" value="F:colicin transmembrane transporter activity"/>
    <property type="evidence" value="ECO:0007669"/>
    <property type="project" value="TreeGrafter"/>
</dbReference>
<evidence type="ECO:0000256" key="2">
    <source>
        <dbReference type="ARBA" id="ARBA00022448"/>
    </source>
</evidence>
<protein>
    <submittedName>
        <fullName evidence="10">TonB-dependent receptor</fullName>
    </submittedName>
</protein>
<evidence type="ECO:0000256" key="7">
    <source>
        <dbReference type="ARBA" id="ARBA00023237"/>
    </source>
</evidence>
<keyword evidence="7 8" id="KW-0998">Cell outer membrane</keyword>
<dbReference type="GO" id="GO:0015344">
    <property type="term" value="F:siderophore uptake transmembrane transporter activity"/>
    <property type="evidence" value="ECO:0007669"/>
    <property type="project" value="TreeGrafter"/>
</dbReference>
<reference evidence="10 11" key="1">
    <citation type="submission" date="2018-06" db="EMBL/GenBank/DDBJ databases">
        <authorList>
            <consortium name="Pathogen Informatics"/>
            <person name="Doyle S."/>
        </authorList>
    </citation>
    <scope>NUCLEOTIDE SEQUENCE [LARGE SCALE GENOMIC DNA]</scope>
    <source>
        <strain evidence="10 11">NCTC10313</strain>
    </source>
</reference>
<dbReference type="InterPro" id="IPR036942">
    <property type="entry name" value="Beta-barrel_TonB_sf"/>
</dbReference>
<dbReference type="SUPFAM" id="SSF56935">
    <property type="entry name" value="Porins"/>
    <property type="match status" value="1"/>
</dbReference>
<dbReference type="AlphaFoldDB" id="A0A378B533"/>
<sequence length="256" mass="28762">MVNKDIHSKLRWEFAPMQALEFEAGYSRQGNLYAGDTQNTNTSTLVKSMYGKETNRLYRQTYGVTWTGGWDNGVTSNSYAQYEHTRNSRMDEGLAGGTEGIFSSSEFSDIDLADVLLHSEVNIPFTLGVDQNLTLGTEWNQQRMKDGVSTTQALSYGTIDGVSATGRSPYSSAEIFSLFTEDNMALTDSTMLTPALRFDHHSIVGNNWSPSLNLSQELTDDWTLKLGIARAYKAPNLYQFEPELYSLQQRSRLLRQ</sequence>
<evidence type="ECO:0000313" key="11">
    <source>
        <dbReference type="Proteomes" id="UP000254487"/>
    </source>
</evidence>